<evidence type="ECO:0000313" key="2">
    <source>
        <dbReference type="Proteomes" id="UP000824782"/>
    </source>
</evidence>
<keyword evidence="2" id="KW-1185">Reference proteome</keyword>
<dbReference type="Proteomes" id="UP000824782">
    <property type="component" value="Unassembled WGS sequence"/>
</dbReference>
<evidence type="ECO:0000313" key="1">
    <source>
        <dbReference type="EMBL" id="KAG8549971.1"/>
    </source>
</evidence>
<dbReference type="AlphaFoldDB" id="A0AAV6ZLP2"/>
<accession>A0AAV6ZLP2</accession>
<reference evidence="1" key="1">
    <citation type="thesis" date="2020" institute="ProQuest LLC" country="789 East Eisenhower Parkway, Ann Arbor, MI, USA">
        <title>Comparative Genomics and Chromosome Evolution.</title>
        <authorList>
            <person name="Mudd A.B."/>
        </authorList>
    </citation>
    <scope>NUCLEOTIDE SEQUENCE</scope>
    <source>
        <strain evidence="1">237g6f4</strain>
        <tissue evidence="1">Blood</tissue>
    </source>
</reference>
<gene>
    <name evidence="1" type="ORF">GDO81_030189</name>
</gene>
<organism evidence="1 2">
    <name type="scientific">Engystomops pustulosus</name>
    <name type="common">Tungara frog</name>
    <name type="synonym">Physalaemus pustulosus</name>
    <dbReference type="NCBI Taxonomy" id="76066"/>
    <lineage>
        <taxon>Eukaryota</taxon>
        <taxon>Metazoa</taxon>
        <taxon>Chordata</taxon>
        <taxon>Craniata</taxon>
        <taxon>Vertebrata</taxon>
        <taxon>Euteleostomi</taxon>
        <taxon>Amphibia</taxon>
        <taxon>Batrachia</taxon>
        <taxon>Anura</taxon>
        <taxon>Neobatrachia</taxon>
        <taxon>Hyloidea</taxon>
        <taxon>Leptodactylidae</taxon>
        <taxon>Leiuperinae</taxon>
        <taxon>Engystomops</taxon>
    </lineage>
</organism>
<proteinExistence type="predicted"/>
<comment type="caution">
    <text evidence="1">The sequence shown here is derived from an EMBL/GenBank/DDBJ whole genome shotgun (WGS) entry which is preliminary data.</text>
</comment>
<dbReference type="EMBL" id="WNYA01000110">
    <property type="protein sequence ID" value="KAG8549971.1"/>
    <property type="molecule type" value="Genomic_DNA"/>
</dbReference>
<protein>
    <submittedName>
        <fullName evidence="1">Uncharacterized protein</fullName>
    </submittedName>
</protein>
<name>A0AAV6ZLP2_ENGPU</name>
<sequence>MHISLALQGLSFPINAGVGRGILYSHEYGYVSCLSGSFEDGSVIWKIVITAPPIYVQSDSEAPRGCVHLMPQFTQLPLKSKKC</sequence>